<comment type="caution">
    <text evidence="1">The sequence shown here is derived from an EMBL/GenBank/DDBJ whole genome shotgun (WGS) entry which is preliminary data.</text>
</comment>
<organism evidence="1 2">
    <name type="scientific">Rhizophlyctis rosea</name>
    <dbReference type="NCBI Taxonomy" id="64517"/>
    <lineage>
        <taxon>Eukaryota</taxon>
        <taxon>Fungi</taxon>
        <taxon>Fungi incertae sedis</taxon>
        <taxon>Chytridiomycota</taxon>
        <taxon>Chytridiomycota incertae sedis</taxon>
        <taxon>Chytridiomycetes</taxon>
        <taxon>Rhizophlyctidales</taxon>
        <taxon>Rhizophlyctidaceae</taxon>
        <taxon>Rhizophlyctis</taxon>
    </lineage>
</organism>
<name>A0AAD5SGN7_9FUNG</name>
<accession>A0AAD5SGN7</accession>
<reference evidence="1" key="1">
    <citation type="submission" date="2020-05" db="EMBL/GenBank/DDBJ databases">
        <title>Phylogenomic resolution of chytrid fungi.</title>
        <authorList>
            <person name="Stajich J.E."/>
            <person name="Amses K."/>
            <person name="Simmons R."/>
            <person name="Seto K."/>
            <person name="Myers J."/>
            <person name="Bonds A."/>
            <person name="Quandt C.A."/>
            <person name="Barry K."/>
            <person name="Liu P."/>
            <person name="Grigoriev I."/>
            <person name="Longcore J.E."/>
            <person name="James T.Y."/>
        </authorList>
    </citation>
    <scope>NUCLEOTIDE SEQUENCE</scope>
    <source>
        <strain evidence="1">JEL0318</strain>
    </source>
</reference>
<dbReference type="EMBL" id="JADGJD010000259">
    <property type="protein sequence ID" value="KAJ3052860.1"/>
    <property type="molecule type" value="Genomic_DNA"/>
</dbReference>
<evidence type="ECO:0000313" key="2">
    <source>
        <dbReference type="Proteomes" id="UP001212841"/>
    </source>
</evidence>
<gene>
    <name evidence="1" type="ORF">HK097_005521</name>
</gene>
<keyword evidence="2" id="KW-1185">Reference proteome</keyword>
<dbReference type="AlphaFoldDB" id="A0AAD5SGN7"/>
<proteinExistence type="predicted"/>
<dbReference type="Proteomes" id="UP001212841">
    <property type="component" value="Unassembled WGS sequence"/>
</dbReference>
<evidence type="ECO:0000313" key="1">
    <source>
        <dbReference type="EMBL" id="KAJ3052860.1"/>
    </source>
</evidence>
<protein>
    <submittedName>
        <fullName evidence="1">Uncharacterized protein</fullName>
    </submittedName>
</protein>
<sequence length="305" mass="34717">MYVLAHQYTVMRTSWESTLSLGSCGASTSRPGYYKTFIVRALRPKEGLNQLPRPLDWFQFFTATHFLTGDSTEQAYDQAMDVLLLDRIDKYKSGYSAPFLLGNDQVCYDFLKWYITVPPTHDFSNTSLSFLDIHNANELESVDYVMETDWMDLDLSVLAAMSLLKLRFAVDGMRTQVLADEKDQSNTATTNAGTPNSSHTHDLKFTSSIVANNPLLQTVKALIYAASHSHTLHKLIHHRNKHFFRLLLETSNGKSEVFHYHRECLLEFFQNASLTKGSERDAAYIVRHFSGLRSVTGYWDCEDAG</sequence>